<dbReference type="AlphaFoldDB" id="A0A238D6Y4"/>
<keyword evidence="4" id="KW-1185">Reference proteome</keyword>
<evidence type="ECO:0000259" key="2">
    <source>
        <dbReference type="Pfam" id="PF21522"/>
    </source>
</evidence>
<dbReference type="Pfam" id="PF21522">
    <property type="entry name" value="MreB-like_C"/>
    <property type="match status" value="1"/>
</dbReference>
<evidence type="ECO:0000313" key="4">
    <source>
        <dbReference type="Proteomes" id="UP000214566"/>
    </source>
</evidence>
<sequence>MAVIRFNLGLDVGYGNTKGVWSTDAGPEHNVIIPSVAHEIRDLEDYRALSSAGQTDEVLVQVDGRHYVVGPSTAVYGRTLHDNYIHTPQYRALVAGALYMAFKDLGEVVEWVDALVVGLPVYSFGKFREGLAAEMGKGFEVPVPAKLRAAYGKDTVFVRAKAIKVMPQPVGAMTDWRGRLAVPPPEGDTVIVADPGYKTFDWFAMRGHVIIPDLSGAFDGGVSELLKDVSVAITRKHPNARVDIQTVEDGLERGKISLVGVGSIDFTEYRQTVRKGARIIAQRMAEMLQRSQQSNKVRVDHLILAGGGAQYFEDAMREVFAGVDFIVLPRPVLANARGFWKVAARMA</sequence>
<dbReference type="OrthoDB" id="143284at2"/>
<dbReference type="InterPro" id="IPR049067">
    <property type="entry name" value="MreB-like_C"/>
</dbReference>
<dbReference type="Pfam" id="PF17989">
    <property type="entry name" value="ALP_N"/>
    <property type="match status" value="1"/>
</dbReference>
<gene>
    <name evidence="3" type="ORF">THIARS_70693</name>
</gene>
<dbReference type="SUPFAM" id="SSF53067">
    <property type="entry name" value="Actin-like ATPase domain"/>
    <property type="match status" value="2"/>
</dbReference>
<protein>
    <submittedName>
        <fullName evidence="3">Uncharacterized protein</fullName>
    </submittedName>
</protein>
<proteinExistence type="predicted"/>
<feature type="domain" description="Actin-like protein N-terminal" evidence="1">
    <location>
        <begin position="9"/>
        <end position="171"/>
    </location>
</feature>
<dbReference type="InterPro" id="IPR040607">
    <property type="entry name" value="ALP_N"/>
</dbReference>
<accession>A0A238D6Y4</accession>
<dbReference type="RefSeq" id="WP_094161274.1">
    <property type="nucleotide sequence ID" value="NZ_LT592171.1"/>
</dbReference>
<dbReference type="InterPro" id="IPR043129">
    <property type="entry name" value="ATPase_NBD"/>
</dbReference>
<name>A0A238D6Y4_THIDL</name>
<reference evidence="3 4" key="1">
    <citation type="submission" date="2016-06" db="EMBL/GenBank/DDBJ databases">
        <authorList>
            <person name="Kjaerup R.B."/>
            <person name="Dalgaard T.S."/>
            <person name="Juul-Madsen H.R."/>
        </authorList>
    </citation>
    <scope>NUCLEOTIDE SEQUENCE [LARGE SCALE GENOMIC DNA]</scope>
    <source>
        <strain evidence="3 4">DSM 16361</strain>
    </source>
</reference>
<evidence type="ECO:0000313" key="3">
    <source>
        <dbReference type="EMBL" id="SBP89073.1"/>
    </source>
</evidence>
<dbReference type="Gene3D" id="3.30.420.40">
    <property type="match status" value="2"/>
</dbReference>
<organism evidence="3 4">
    <name type="scientific">Thiomonas delicata</name>
    <name type="common">Thiomonas cuprina</name>
    <dbReference type="NCBI Taxonomy" id="364030"/>
    <lineage>
        <taxon>Bacteria</taxon>
        <taxon>Pseudomonadati</taxon>
        <taxon>Pseudomonadota</taxon>
        <taxon>Betaproteobacteria</taxon>
        <taxon>Burkholderiales</taxon>
        <taxon>Thiomonas</taxon>
    </lineage>
</organism>
<feature type="domain" description="Actin homologue MreB-like C-terminal" evidence="2">
    <location>
        <begin position="193"/>
        <end position="318"/>
    </location>
</feature>
<dbReference type="Proteomes" id="UP000214566">
    <property type="component" value="Unassembled WGS sequence"/>
</dbReference>
<evidence type="ECO:0000259" key="1">
    <source>
        <dbReference type="Pfam" id="PF17989"/>
    </source>
</evidence>
<dbReference type="EMBL" id="FLMQ01000056">
    <property type="protein sequence ID" value="SBP89073.1"/>
    <property type="molecule type" value="Genomic_DNA"/>
</dbReference>